<protein>
    <recommendedName>
        <fullName evidence="6">Choline O-acetyltransferase</fullName>
        <ecNumber evidence="5">2.3.1.6</ecNumber>
    </recommendedName>
</protein>
<name>A0AAV4IAJ7_9GAST</name>
<dbReference type="Gene3D" id="3.30.559.70">
    <property type="entry name" value="Choline/Carnitine o-acyltransferase, domain 2"/>
    <property type="match status" value="1"/>
</dbReference>
<evidence type="ECO:0000256" key="6">
    <source>
        <dbReference type="ARBA" id="ARBA00040495"/>
    </source>
</evidence>
<evidence type="ECO:0000256" key="2">
    <source>
        <dbReference type="ARBA" id="ARBA00022679"/>
    </source>
</evidence>
<keyword evidence="3" id="KW-0530">Neurotransmitter biosynthesis</keyword>
<dbReference type="Pfam" id="PF00755">
    <property type="entry name" value="Carn_acyltransf"/>
    <property type="match status" value="1"/>
</dbReference>
<gene>
    <name evidence="8" type="ORF">ElyMa_006545900</name>
</gene>
<evidence type="ECO:0000256" key="1">
    <source>
        <dbReference type="ARBA" id="ARBA00005232"/>
    </source>
</evidence>
<evidence type="ECO:0000256" key="3">
    <source>
        <dbReference type="ARBA" id="ARBA00022979"/>
    </source>
</evidence>
<proteinExistence type="inferred from homology"/>
<dbReference type="SUPFAM" id="SSF52777">
    <property type="entry name" value="CoA-dependent acyltransferases"/>
    <property type="match status" value="1"/>
</dbReference>
<dbReference type="GO" id="GO:0043005">
    <property type="term" value="C:neuron projection"/>
    <property type="evidence" value="ECO:0007669"/>
    <property type="project" value="TreeGrafter"/>
</dbReference>
<dbReference type="GO" id="GO:0005737">
    <property type="term" value="C:cytoplasm"/>
    <property type="evidence" value="ECO:0007669"/>
    <property type="project" value="TreeGrafter"/>
</dbReference>
<keyword evidence="4" id="KW-0012">Acyltransferase</keyword>
<evidence type="ECO:0000259" key="7">
    <source>
        <dbReference type="Pfam" id="PF00755"/>
    </source>
</evidence>
<dbReference type="InterPro" id="IPR023213">
    <property type="entry name" value="CAT-like_dom_sf"/>
</dbReference>
<dbReference type="PROSITE" id="PS00439">
    <property type="entry name" value="ACYLTRANSF_C_1"/>
    <property type="match status" value="1"/>
</dbReference>
<evidence type="ECO:0000256" key="4">
    <source>
        <dbReference type="ARBA" id="ARBA00023315"/>
    </source>
</evidence>
<dbReference type="EMBL" id="BMAT01013151">
    <property type="protein sequence ID" value="GFS06517.1"/>
    <property type="molecule type" value="Genomic_DNA"/>
</dbReference>
<accession>A0AAV4IAJ7</accession>
<dbReference type="EC" id="2.3.1.6" evidence="5"/>
<dbReference type="InterPro" id="IPR000542">
    <property type="entry name" value="Carn_acyl_trans"/>
</dbReference>
<dbReference type="GO" id="GO:0007274">
    <property type="term" value="P:neuromuscular synaptic transmission"/>
    <property type="evidence" value="ECO:0007669"/>
    <property type="project" value="TreeGrafter"/>
</dbReference>
<reference evidence="8 9" key="1">
    <citation type="journal article" date="2021" name="Elife">
        <title>Chloroplast acquisition without the gene transfer in kleptoplastic sea slugs, Plakobranchus ocellatus.</title>
        <authorList>
            <person name="Maeda T."/>
            <person name="Takahashi S."/>
            <person name="Yoshida T."/>
            <person name="Shimamura S."/>
            <person name="Takaki Y."/>
            <person name="Nagai Y."/>
            <person name="Toyoda A."/>
            <person name="Suzuki Y."/>
            <person name="Arimoto A."/>
            <person name="Ishii H."/>
            <person name="Satoh N."/>
            <person name="Nishiyama T."/>
            <person name="Hasebe M."/>
            <person name="Maruyama T."/>
            <person name="Minagawa J."/>
            <person name="Obokata J."/>
            <person name="Shigenobu S."/>
        </authorList>
    </citation>
    <scope>NUCLEOTIDE SEQUENCE [LARGE SCALE GENOMIC DNA]</scope>
</reference>
<evidence type="ECO:0000313" key="9">
    <source>
        <dbReference type="Proteomes" id="UP000762676"/>
    </source>
</evidence>
<feature type="domain" description="Choline/carnitine acyltransferase" evidence="7">
    <location>
        <begin position="57"/>
        <end position="173"/>
    </location>
</feature>
<comment type="caution">
    <text evidence="8">The sequence shown here is derived from an EMBL/GenBank/DDBJ whole genome shotgun (WGS) entry which is preliminary data.</text>
</comment>
<dbReference type="GO" id="GO:0008292">
    <property type="term" value="P:acetylcholine biosynthetic process"/>
    <property type="evidence" value="ECO:0007669"/>
    <property type="project" value="TreeGrafter"/>
</dbReference>
<comment type="similarity">
    <text evidence="1">Belongs to the carnitine/choline acetyltransferase family.</text>
</comment>
<dbReference type="AlphaFoldDB" id="A0AAV4IAJ7"/>
<dbReference type="InterPro" id="IPR042231">
    <property type="entry name" value="Cho/carn_acyl_trans_2"/>
</dbReference>
<evidence type="ECO:0000256" key="5">
    <source>
        <dbReference type="ARBA" id="ARBA00039091"/>
    </source>
</evidence>
<evidence type="ECO:0000313" key="8">
    <source>
        <dbReference type="EMBL" id="GFS06517.1"/>
    </source>
</evidence>
<dbReference type="Gene3D" id="3.30.559.10">
    <property type="entry name" value="Chloramphenicol acetyltransferase-like domain"/>
    <property type="match status" value="1"/>
</dbReference>
<dbReference type="PANTHER" id="PTHR22589">
    <property type="entry name" value="CARNITINE O-ACYLTRANSFERASE"/>
    <property type="match status" value="1"/>
</dbReference>
<dbReference type="InterPro" id="IPR039551">
    <property type="entry name" value="Cho/carn_acyl_trans"/>
</dbReference>
<dbReference type="PANTHER" id="PTHR22589:SF14">
    <property type="entry name" value="CHOLINE O-ACETYLTRANSFERASE"/>
    <property type="match status" value="1"/>
</dbReference>
<organism evidence="8 9">
    <name type="scientific">Elysia marginata</name>
    <dbReference type="NCBI Taxonomy" id="1093978"/>
    <lineage>
        <taxon>Eukaryota</taxon>
        <taxon>Metazoa</taxon>
        <taxon>Spiralia</taxon>
        <taxon>Lophotrochozoa</taxon>
        <taxon>Mollusca</taxon>
        <taxon>Gastropoda</taxon>
        <taxon>Heterobranchia</taxon>
        <taxon>Euthyneura</taxon>
        <taxon>Panpulmonata</taxon>
        <taxon>Sacoglossa</taxon>
        <taxon>Placobranchoidea</taxon>
        <taxon>Plakobranchidae</taxon>
        <taxon>Elysia</taxon>
    </lineage>
</organism>
<dbReference type="Proteomes" id="UP000762676">
    <property type="component" value="Unassembled WGS sequence"/>
</dbReference>
<dbReference type="GO" id="GO:0004102">
    <property type="term" value="F:choline O-acetyltransferase activity"/>
    <property type="evidence" value="ECO:0007669"/>
    <property type="project" value="UniProtKB-EC"/>
</dbReference>
<keyword evidence="9" id="KW-1185">Reference proteome</keyword>
<dbReference type="GO" id="GO:0045202">
    <property type="term" value="C:synapse"/>
    <property type="evidence" value="ECO:0007669"/>
    <property type="project" value="GOC"/>
</dbReference>
<keyword evidence="2" id="KW-0808">Transferase</keyword>
<sequence length="174" mass="20154">MRDTVQIYGLEEIKAGCQGVTCPSPHYLGRKAGKLLPVHVLLVTRKFLRRKHALPKLPVPELQSTLDKYLSLIRTVVSPSEYARTKRIVEQFLKPGGQGDLLQEYLLQRQHGTDNWANKYWLNDMYLNIPLPLMINSNPAAVFSYQNFLSRREQIRFTAKFVRGMLDFKYLTDT</sequence>